<keyword evidence="4" id="KW-0067">ATP-binding</keyword>
<feature type="domain" description="Helicase ATP-binding" evidence="7">
    <location>
        <begin position="31"/>
        <end position="165"/>
    </location>
</feature>
<dbReference type="InterPro" id="IPR001650">
    <property type="entry name" value="Helicase_C-like"/>
</dbReference>
<dbReference type="Gene3D" id="3.40.50.10810">
    <property type="entry name" value="Tandem AAA-ATPase domain"/>
    <property type="match status" value="1"/>
</dbReference>
<dbReference type="InterPro" id="IPR002464">
    <property type="entry name" value="DNA/RNA_helicase_DEAH_CS"/>
</dbReference>
<feature type="compositionally biased region" description="Basic residues" evidence="6">
    <location>
        <begin position="638"/>
        <end position="656"/>
    </location>
</feature>
<dbReference type="PROSITE" id="PS51192">
    <property type="entry name" value="HELICASE_ATP_BIND_1"/>
    <property type="match status" value="1"/>
</dbReference>
<keyword evidence="5" id="KW-0539">Nucleus</keyword>
<dbReference type="InterPro" id="IPR050496">
    <property type="entry name" value="SNF2_RAD54_helicase_repair"/>
</dbReference>
<evidence type="ECO:0000313" key="9">
    <source>
        <dbReference type="EMBL" id="OSD03707.1"/>
    </source>
</evidence>
<gene>
    <name evidence="9" type="ORF">PYCCODRAFT_1490777</name>
</gene>
<dbReference type="SMART" id="SM00490">
    <property type="entry name" value="HELICc"/>
    <property type="match status" value="1"/>
</dbReference>
<name>A0A1Y2IRJ7_TRAC3</name>
<dbReference type="InterPro" id="IPR014001">
    <property type="entry name" value="Helicase_ATP-bd"/>
</dbReference>
<dbReference type="FunFam" id="3.40.50.10810:FF:000019">
    <property type="entry name" value="DNA excision repair protein ERCC-6-like 2 isoform X1"/>
    <property type="match status" value="1"/>
</dbReference>
<reference evidence="9 10" key="1">
    <citation type="journal article" date="2015" name="Biotechnol. Biofuels">
        <title>Enhanced degradation of softwood versus hardwood by the white-rot fungus Pycnoporus coccineus.</title>
        <authorList>
            <person name="Couturier M."/>
            <person name="Navarro D."/>
            <person name="Chevret D."/>
            <person name="Henrissat B."/>
            <person name="Piumi F."/>
            <person name="Ruiz-Duenas F.J."/>
            <person name="Martinez A.T."/>
            <person name="Grigoriev I.V."/>
            <person name="Riley R."/>
            <person name="Lipzen A."/>
            <person name="Berrin J.G."/>
            <person name="Master E.R."/>
            <person name="Rosso M.N."/>
        </authorList>
    </citation>
    <scope>NUCLEOTIDE SEQUENCE [LARGE SCALE GENOMIC DNA]</scope>
    <source>
        <strain evidence="9 10">BRFM310</strain>
    </source>
</reference>
<dbReference type="SUPFAM" id="SSF52540">
    <property type="entry name" value="P-loop containing nucleoside triphosphate hydrolases"/>
    <property type="match status" value="2"/>
</dbReference>
<evidence type="ECO:0000256" key="5">
    <source>
        <dbReference type="ARBA" id="ARBA00023242"/>
    </source>
</evidence>
<evidence type="ECO:0000256" key="1">
    <source>
        <dbReference type="ARBA" id="ARBA00004123"/>
    </source>
</evidence>
<proteinExistence type="predicted"/>
<protein>
    <recommendedName>
        <fullName evidence="11">P-loop containing nucleoside triphosphate hydrolase protein</fullName>
    </recommendedName>
</protein>
<evidence type="ECO:0008006" key="11">
    <source>
        <dbReference type="Google" id="ProtNLM"/>
    </source>
</evidence>
<keyword evidence="10" id="KW-1185">Reference proteome</keyword>
<dbReference type="GO" id="GO:0016787">
    <property type="term" value="F:hydrolase activity"/>
    <property type="evidence" value="ECO:0007669"/>
    <property type="project" value="UniProtKB-KW"/>
</dbReference>
<evidence type="ECO:0000259" key="7">
    <source>
        <dbReference type="PROSITE" id="PS51192"/>
    </source>
</evidence>
<feature type="domain" description="Helicase C-terminal" evidence="8">
    <location>
        <begin position="346"/>
        <end position="501"/>
    </location>
</feature>
<dbReference type="PANTHER" id="PTHR45629:SF7">
    <property type="entry name" value="DNA EXCISION REPAIR PROTEIN ERCC-6-RELATED"/>
    <property type="match status" value="1"/>
</dbReference>
<dbReference type="Pfam" id="PF00271">
    <property type="entry name" value="Helicase_C"/>
    <property type="match status" value="1"/>
</dbReference>
<dbReference type="Proteomes" id="UP000193067">
    <property type="component" value="Unassembled WGS sequence"/>
</dbReference>
<keyword evidence="3" id="KW-0378">Hydrolase</keyword>
<organism evidence="9 10">
    <name type="scientific">Trametes coccinea (strain BRFM310)</name>
    <name type="common">Pycnoporus coccineus</name>
    <dbReference type="NCBI Taxonomy" id="1353009"/>
    <lineage>
        <taxon>Eukaryota</taxon>
        <taxon>Fungi</taxon>
        <taxon>Dikarya</taxon>
        <taxon>Basidiomycota</taxon>
        <taxon>Agaricomycotina</taxon>
        <taxon>Agaricomycetes</taxon>
        <taxon>Polyporales</taxon>
        <taxon>Polyporaceae</taxon>
        <taxon>Trametes</taxon>
    </lineage>
</organism>
<dbReference type="InterPro" id="IPR027417">
    <property type="entry name" value="P-loop_NTPase"/>
</dbReference>
<dbReference type="EMBL" id="KZ084099">
    <property type="protein sequence ID" value="OSD03707.1"/>
    <property type="molecule type" value="Genomic_DNA"/>
</dbReference>
<sequence length="730" mass="83775">MRKRGDSLDMNRRRNHVARLQNKREWKEHRTVPPADATWPTCLIIAPSSVVGNWEREYETWGYFEVGMYIGTPAQRADVLTDFKLGRLDVLITSFDVARIDIDLIDELPWSCIFIDEVHRVKNPRSKLAEAFSRFTCARRFGLSGTVIQNGYEELWTVLDWTNPGAVGTRKQWETYVEKPLRIGQSKSASDEEHVQAALVAKLLTEKLLPNIFLRRTKKIIQDQLPQKTDQVVFCPLTPMQVEIYKRILNLEAVSNLVHKDEPCDCGSKKMRRKCCHPVHPGDLFKYMSTLIKISNHLALILPSPMDTIEQTARNRELARLAFPTGPLPKYGPSMLRPEFCGKWMVLETLLREWKKEGGNKVLIFTKSVKLLEMLEFHLNTRGHGFLKLDGSTKQSDRMPMIDRFQQDPDVFIFLISTMAGGTGLNLTAANKVVVFDPNWNPAHDLQAMDRAYRFGQTRDVAVYRLLGAGSIEELIYARQVYKQQQMQVGYNASLQTRYFEGVQGDKRKQGELFGIKNIFRLHERTLATKMTIERAHVSDLDWAFAYMGGGSSAKRPKAKHDGVKWVYEEEAKTGRDYDDLRGLGAMLFDDDPPETKHNPSDIEKTLSAIGVHYTHRNDDLIAENAIEGQRIRTMIEKKKKAKQAKQRRASGKKKSTSPEPEWPPKRRHHKAPPSPRSKLNLRQRALIEQGLLKSPEDLPKFAKEFAQKSLEEQNALLAQLDDYAKKHFK</sequence>
<dbReference type="GO" id="GO:0005634">
    <property type="term" value="C:nucleus"/>
    <property type="evidence" value="ECO:0007669"/>
    <property type="project" value="UniProtKB-SubCell"/>
</dbReference>
<dbReference type="Gene3D" id="3.40.50.300">
    <property type="entry name" value="P-loop containing nucleotide triphosphate hydrolases"/>
    <property type="match status" value="1"/>
</dbReference>
<dbReference type="OrthoDB" id="413460at2759"/>
<evidence type="ECO:0000256" key="6">
    <source>
        <dbReference type="SAM" id="MobiDB-lite"/>
    </source>
</evidence>
<dbReference type="InterPro" id="IPR049730">
    <property type="entry name" value="SNF2/RAD54-like_C"/>
</dbReference>
<evidence type="ECO:0000256" key="2">
    <source>
        <dbReference type="ARBA" id="ARBA00022741"/>
    </source>
</evidence>
<dbReference type="STRING" id="1353009.A0A1Y2IRJ7"/>
<evidence type="ECO:0000256" key="4">
    <source>
        <dbReference type="ARBA" id="ARBA00022840"/>
    </source>
</evidence>
<evidence type="ECO:0000259" key="8">
    <source>
        <dbReference type="PROSITE" id="PS51194"/>
    </source>
</evidence>
<evidence type="ECO:0000256" key="3">
    <source>
        <dbReference type="ARBA" id="ARBA00022801"/>
    </source>
</evidence>
<dbReference type="GO" id="GO:0005524">
    <property type="term" value="F:ATP binding"/>
    <property type="evidence" value="ECO:0007669"/>
    <property type="project" value="InterPro"/>
</dbReference>
<dbReference type="PROSITE" id="PS00690">
    <property type="entry name" value="DEAH_ATP_HELICASE"/>
    <property type="match status" value="1"/>
</dbReference>
<dbReference type="InterPro" id="IPR038718">
    <property type="entry name" value="SNF2-like_sf"/>
</dbReference>
<feature type="region of interest" description="Disordered" evidence="6">
    <location>
        <begin position="637"/>
        <end position="686"/>
    </location>
</feature>
<dbReference type="PROSITE" id="PS51194">
    <property type="entry name" value="HELICASE_CTER"/>
    <property type="match status" value="1"/>
</dbReference>
<dbReference type="InterPro" id="IPR000330">
    <property type="entry name" value="SNF2_N"/>
</dbReference>
<dbReference type="CDD" id="cd18793">
    <property type="entry name" value="SF2_C_SNF"/>
    <property type="match status" value="1"/>
</dbReference>
<evidence type="ECO:0000313" key="10">
    <source>
        <dbReference type="Proteomes" id="UP000193067"/>
    </source>
</evidence>
<dbReference type="SMART" id="SM00487">
    <property type="entry name" value="DEXDc"/>
    <property type="match status" value="1"/>
</dbReference>
<dbReference type="PANTHER" id="PTHR45629">
    <property type="entry name" value="SNF2/RAD54 FAMILY MEMBER"/>
    <property type="match status" value="1"/>
</dbReference>
<keyword evidence="2" id="KW-0547">Nucleotide-binding</keyword>
<comment type="subcellular location">
    <subcellularLocation>
        <location evidence="1">Nucleus</location>
    </subcellularLocation>
</comment>
<accession>A0A1Y2IRJ7</accession>
<dbReference type="AlphaFoldDB" id="A0A1Y2IRJ7"/>
<dbReference type="Pfam" id="PF00176">
    <property type="entry name" value="SNF2-rel_dom"/>
    <property type="match status" value="1"/>
</dbReference>